<dbReference type="RefSeq" id="XP_011297497.1">
    <property type="nucleotide sequence ID" value="XM_011299195.1"/>
</dbReference>
<keyword evidence="8" id="KW-1185">Reference proteome</keyword>
<feature type="compositionally biased region" description="Acidic residues" evidence="5">
    <location>
        <begin position="46"/>
        <end position="56"/>
    </location>
</feature>
<keyword evidence="4" id="KW-0539">Nucleus</keyword>
<proteinExistence type="predicted"/>
<gene>
    <name evidence="9" type="primary">l(2)37Cd</name>
</gene>
<evidence type="ECO:0000256" key="5">
    <source>
        <dbReference type="SAM" id="MobiDB-lite"/>
    </source>
</evidence>
<dbReference type="GO" id="GO:0005634">
    <property type="term" value="C:nucleus"/>
    <property type="evidence" value="ECO:0007669"/>
    <property type="project" value="UniProtKB-SubCell"/>
</dbReference>
<keyword evidence="2" id="KW-0238">DNA-binding</keyword>
<dbReference type="GO" id="GO:0001002">
    <property type="term" value="F:RNA polymerase III type 1 promoter sequence-specific DNA binding"/>
    <property type="evidence" value="ECO:0007669"/>
    <property type="project" value="TreeGrafter"/>
</dbReference>
<dbReference type="PANTHER" id="PTHR13230:SF5">
    <property type="entry name" value="GENERAL TRANSCRIPTION FACTOR 3C POLYPEPTIDE 5"/>
    <property type="match status" value="1"/>
</dbReference>
<sequence length="606" mass="69803">MEGESSDCSVTCDNDPTDKDFEMNEFKTQSGESDDDNSQHEKVEGENAEEDDEENETVYPGGHKLNKKYTCIRYPGNVINVDKAMETLGGLSGISTAVTTSNRRLELRFRPSDGFCKPACGDRHQVSGFLLRIRVKKSRVDNVTGENQEKASQAWRNHASAMPKDITRLEDSIEDITKDLRSSSIDPGESNPRNNCRIDKSKYEDLSGNQNYRLPKLKIMGRVDTEFRFTSLCDFQYLPVARSTRDSGRNESIYESIHPVGIPPYKWLEKKVPYFFPPAAFSRMDNVQQLPLKAETKEPGQENIIGKTRKRRAGLANFIHFVTATIPTHPPKGIEIAMKVKFLNDNHLETMRALFEERPIWSRNAILYKTNYTNEQLKILLPSYAYYFLSGPWRIMWIKLGYDPRKDPTARKYQTLDYRLKSMHGLEQNIKGKKRNMSYSLPYKAANPARPKPAVLGTMELEEEVAKEETKNDNVYIYREGTIPPSRQMFYQYCDVYCEEIQAMLNKLPDPSPGSKCHEKRGWLPSGFGDQCREIINRQVKTLLRKKMNIPEDHPTTLPRKRRSRLSMKLPFSRGDKRRKLVASKTIEKKRSSNSSNESDPDWQDT</sequence>
<dbReference type="GO" id="GO:0006384">
    <property type="term" value="P:transcription initiation at RNA polymerase III promoter"/>
    <property type="evidence" value="ECO:0007669"/>
    <property type="project" value="InterPro"/>
</dbReference>
<feature type="region of interest" description="Disordered" evidence="5">
    <location>
        <begin position="179"/>
        <end position="202"/>
    </location>
</feature>
<evidence type="ECO:0000256" key="2">
    <source>
        <dbReference type="ARBA" id="ARBA00023125"/>
    </source>
</evidence>
<dbReference type="PANTHER" id="PTHR13230">
    <property type="entry name" value="GENERAL TRANSCRIPTION FACTOR IIIC, POLYPEPTIDE 5"/>
    <property type="match status" value="1"/>
</dbReference>
<evidence type="ECO:0000313" key="8">
    <source>
        <dbReference type="Proteomes" id="UP000694866"/>
    </source>
</evidence>
<feature type="compositionally biased region" description="Polar residues" evidence="5">
    <location>
        <begin position="1"/>
        <end position="14"/>
    </location>
</feature>
<dbReference type="InterPro" id="IPR042536">
    <property type="entry name" value="TFIIIC_tauA_Sfc1"/>
</dbReference>
<dbReference type="AlphaFoldDB" id="A0A9R1SUQ6"/>
<protein>
    <submittedName>
        <fullName evidence="9">General transcription factor 3C polypeptide 5</fullName>
    </submittedName>
</protein>
<dbReference type="Pfam" id="PF09734">
    <property type="entry name" value="Tau95"/>
    <property type="match status" value="1"/>
</dbReference>
<dbReference type="GO" id="GO:0000127">
    <property type="term" value="C:transcription factor TFIIIC complex"/>
    <property type="evidence" value="ECO:0007669"/>
    <property type="project" value="InterPro"/>
</dbReference>
<evidence type="ECO:0000256" key="3">
    <source>
        <dbReference type="ARBA" id="ARBA00023163"/>
    </source>
</evidence>
<dbReference type="InterPro" id="IPR019136">
    <property type="entry name" value="TF_IIIC_su-5_HTH"/>
</dbReference>
<feature type="compositionally biased region" description="Basic and acidic residues" evidence="5">
    <location>
        <begin position="16"/>
        <end position="25"/>
    </location>
</feature>
<evidence type="ECO:0000259" key="6">
    <source>
        <dbReference type="Pfam" id="PF09734"/>
    </source>
</evidence>
<dbReference type="InterPro" id="IPR040454">
    <property type="entry name" value="TF_IIIC_Tfc1/Sfc1"/>
</dbReference>
<dbReference type="Pfam" id="PF17682">
    <property type="entry name" value="Tau95_N"/>
    <property type="match status" value="1"/>
</dbReference>
<evidence type="ECO:0000313" key="9">
    <source>
        <dbReference type="RefSeq" id="XP_011297497.1"/>
    </source>
</evidence>
<dbReference type="GO" id="GO:0001003">
    <property type="term" value="F:RNA polymerase III type 2 promoter sequence-specific DNA binding"/>
    <property type="evidence" value="ECO:0007669"/>
    <property type="project" value="TreeGrafter"/>
</dbReference>
<evidence type="ECO:0000256" key="4">
    <source>
        <dbReference type="ARBA" id="ARBA00023242"/>
    </source>
</evidence>
<dbReference type="InterPro" id="IPR041499">
    <property type="entry name" value="Tfc1/Sfc1_N"/>
</dbReference>
<comment type="subcellular location">
    <subcellularLocation>
        <location evidence="1">Nucleus</location>
    </subcellularLocation>
</comment>
<dbReference type="Gene3D" id="3.30.200.160">
    <property type="entry name" value="TFIIIC, subcomplex tauA, subunit Sfc1, barrel domain"/>
    <property type="match status" value="1"/>
</dbReference>
<feature type="domain" description="Transcription factor IIIC subunit Tfc1/Sfc1 triple barrel" evidence="7">
    <location>
        <begin position="71"/>
        <end position="238"/>
    </location>
</feature>
<name>A0A9R1SUQ6_9HYME</name>
<evidence type="ECO:0000259" key="7">
    <source>
        <dbReference type="Pfam" id="PF17682"/>
    </source>
</evidence>
<feature type="region of interest" description="Disordered" evidence="5">
    <location>
        <begin position="1"/>
        <end position="62"/>
    </location>
</feature>
<evidence type="ECO:0000256" key="1">
    <source>
        <dbReference type="ARBA" id="ARBA00004123"/>
    </source>
</evidence>
<dbReference type="GeneID" id="105263162"/>
<reference evidence="9" key="1">
    <citation type="submission" date="2025-08" db="UniProtKB">
        <authorList>
            <consortium name="RefSeq"/>
        </authorList>
    </citation>
    <scope>IDENTIFICATION</scope>
    <source>
        <strain evidence="9">USDA-PBARC FA_bdor</strain>
        <tissue evidence="9">Whole organism</tissue>
    </source>
</reference>
<feature type="region of interest" description="Disordered" evidence="5">
    <location>
        <begin position="550"/>
        <end position="606"/>
    </location>
</feature>
<dbReference type="KEGG" id="fas:105263162"/>
<keyword evidence="3" id="KW-0804">Transcription</keyword>
<dbReference type="Proteomes" id="UP000694866">
    <property type="component" value="Unplaced"/>
</dbReference>
<accession>A0A9R1SUQ6</accession>
<feature type="domain" description="Transcription factor IIIC subunit 5 HTH" evidence="6">
    <location>
        <begin position="275"/>
        <end position="419"/>
    </location>
</feature>
<organism evidence="8 9">
    <name type="scientific">Fopius arisanus</name>
    <dbReference type="NCBI Taxonomy" id="64838"/>
    <lineage>
        <taxon>Eukaryota</taxon>
        <taxon>Metazoa</taxon>
        <taxon>Ecdysozoa</taxon>
        <taxon>Arthropoda</taxon>
        <taxon>Hexapoda</taxon>
        <taxon>Insecta</taxon>
        <taxon>Pterygota</taxon>
        <taxon>Neoptera</taxon>
        <taxon>Endopterygota</taxon>
        <taxon>Hymenoptera</taxon>
        <taxon>Apocrita</taxon>
        <taxon>Ichneumonoidea</taxon>
        <taxon>Braconidae</taxon>
        <taxon>Opiinae</taxon>
        <taxon>Fopius</taxon>
    </lineage>
</organism>
<dbReference type="OrthoDB" id="5598268at2759"/>